<evidence type="ECO:0000313" key="5">
    <source>
        <dbReference type="Proteomes" id="UP000319424"/>
    </source>
</evidence>
<comment type="caution">
    <text evidence="4">The sequence shown here is derived from an EMBL/GenBank/DDBJ whole genome shotgun (WGS) entry which is preliminary data.</text>
</comment>
<dbReference type="Gene3D" id="3.40.50.1440">
    <property type="entry name" value="Tubulin/FtsZ, GTPase domain"/>
    <property type="match status" value="1"/>
</dbReference>
<dbReference type="OrthoDB" id="1956215at2"/>
<name>A0A552UXD0_9FIRM</name>
<feature type="domain" description="Tubulin/FtsZ GTPase" evidence="3">
    <location>
        <begin position="5"/>
        <end position="163"/>
    </location>
</feature>
<dbReference type="Proteomes" id="UP000319424">
    <property type="component" value="Unassembled WGS sequence"/>
</dbReference>
<gene>
    <name evidence="4" type="ORF">FL857_10815</name>
</gene>
<protein>
    <recommendedName>
        <fullName evidence="3">Tubulin/FtsZ GTPase domain-containing protein</fullName>
    </recommendedName>
</protein>
<dbReference type="GO" id="GO:0007017">
    <property type="term" value="P:microtubule-based process"/>
    <property type="evidence" value="ECO:0007669"/>
    <property type="project" value="InterPro"/>
</dbReference>
<organism evidence="4 5">
    <name type="scientific">Criibacterium bergeronii</name>
    <dbReference type="NCBI Taxonomy" id="1871336"/>
    <lineage>
        <taxon>Bacteria</taxon>
        <taxon>Bacillati</taxon>
        <taxon>Bacillota</taxon>
        <taxon>Clostridia</taxon>
        <taxon>Peptostreptococcales</taxon>
        <taxon>Filifactoraceae</taxon>
        <taxon>Criibacterium</taxon>
    </lineage>
</organism>
<keyword evidence="1" id="KW-0547">Nucleotide-binding</keyword>
<evidence type="ECO:0000256" key="2">
    <source>
        <dbReference type="ARBA" id="ARBA00023134"/>
    </source>
</evidence>
<sequence length="351" mass="39498">MKKDILFIGIGQGGSNIAYEMQQKGFTSCYINSTIGDIRDLDIDRRFIYHIPGANGCARDRNKALEYTKEYFNTIDSWINTDFVVFENIYICFAMGGGTGSGISPALTSILARKYPNKNFGIVAILPSSDESLIAKKNSVECFEQVKKISKDIKNIIFLDNNSTREKKAINKLFADDFNRFISIPTLKNTEGNIDADEIQKLIGMKGNVAFGNIESDVMQATKVYPTTQKDCKGAFIVNNGEDNTVFPEDILSSFGRPLEFFTSICEDVEPFAGVFGLSLPTKRISEIIEEIQKDTEKIMESSQEVDEFNISDFEMPDILKDYTNNSKKQAKRTIDTTEVDLDKVFEDFLN</sequence>
<dbReference type="GO" id="GO:0005525">
    <property type="term" value="F:GTP binding"/>
    <property type="evidence" value="ECO:0007669"/>
    <property type="project" value="UniProtKB-KW"/>
</dbReference>
<dbReference type="Pfam" id="PF00091">
    <property type="entry name" value="Tubulin"/>
    <property type="match status" value="1"/>
</dbReference>
<accession>A0A552UXD0</accession>
<evidence type="ECO:0000256" key="1">
    <source>
        <dbReference type="ARBA" id="ARBA00022741"/>
    </source>
</evidence>
<proteinExistence type="predicted"/>
<dbReference type="RefSeq" id="WP_144398812.1">
    <property type="nucleotide sequence ID" value="NZ_VJXW01000023.1"/>
</dbReference>
<dbReference type="EMBL" id="VJXW01000023">
    <property type="protein sequence ID" value="TRW22893.1"/>
    <property type="molecule type" value="Genomic_DNA"/>
</dbReference>
<evidence type="ECO:0000259" key="3">
    <source>
        <dbReference type="Pfam" id="PF00091"/>
    </source>
</evidence>
<evidence type="ECO:0000313" key="4">
    <source>
        <dbReference type="EMBL" id="TRW22893.1"/>
    </source>
</evidence>
<dbReference type="InterPro" id="IPR017975">
    <property type="entry name" value="Tubulin_CS"/>
</dbReference>
<keyword evidence="2" id="KW-0342">GTP-binding</keyword>
<reference evidence="4 5" key="1">
    <citation type="submission" date="2019-07" db="EMBL/GenBank/DDBJ databases">
        <title>Criibacterium bergeronii gen. nov., sp. nov. isolated from human clinical samples.</title>
        <authorList>
            <person name="Maheux A.F."/>
            <person name="Boudreau D.K."/>
            <person name="Berube E."/>
            <person name="Brodeur S."/>
            <person name="Bernard K.A."/>
            <person name="Abed J.Y."/>
            <person name="Ducrey E."/>
            <person name="Guay E.F."/>
            <person name="Raymond F."/>
            <person name="Corbeil J."/>
            <person name="Domingo M.-C."/>
            <person name="Roy P.H."/>
            <person name="Boissinot M."/>
            <person name="Tocheva E.I."/>
            <person name="Omar R.F."/>
        </authorList>
    </citation>
    <scope>NUCLEOTIDE SEQUENCE [LARGE SCALE GENOMIC DNA]</scope>
    <source>
        <strain evidence="4 5">CCRI-24246</strain>
    </source>
</reference>
<dbReference type="SUPFAM" id="SSF52490">
    <property type="entry name" value="Tubulin nucleotide-binding domain-like"/>
    <property type="match status" value="1"/>
</dbReference>
<dbReference type="InterPro" id="IPR003008">
    <property type="entry name" value="Tubulin_FtsZ_GTPase"/>
</dbReference>
<dbReference type="PROSITE" id="PS00227">
    <property type="entry name" value="TUBULIN"/>
    <property type="match status" value="1"/>
</dbReference>
<dbReference type="GO" id="GO:0005874">
    <property type="term" value="C:microtubule"/>
    <property type="evidence" value="ECO:0007669"/>
    <property type="project" value="InterPro"/>
</dbReference>
<dbReference type="InterPro" id="IPR036525">
    <property type="entry name" value="Tubulin/FtsZ_GTPase_sf"/>
</dbReference>
<dbReference type="AlphaFoldDB" id="A0A552UXD0"/>